<dbReference type="InterPro" id="IPR002347">
    <property type="entry name" value="SDR_fam"/>
</dbReference>
<comment type="caution">
    <text evidence="2">The sequence shown here is derived from an EMBL/GenBank/DDBJ whole genome shotgun (WGS) entry which is preliminary data.</text>
</comment>
<keyword evidence="3" id="KW-1185">Reference proteome</keyword>
<accession>A0A9P8ZUF9</accession>
<sequence length="325" mass="35944">MGFLYSQIVETRKLPYPAASCYGRTVVITGSNTGLGKEAARHYARLGASRLILAVRDLQKGFAAKQDIEHTAAKNTIIDVWLLDMASYESVKAFCGRLDTELDRVDIFHANAGVIPVRFSMTEGNETTITVNFISTFLLVAMVLPKLRATAEELSVRPNLVITSSGAHKHTTFPQQREDMIFKALNDADYANGVYWKEQYPISKLLGILALRRIAGVHPADSYPVTINLVSPGLCYSELAREAQGFDRFAFQAMQALLARSTEQGSRTLIHAGLAGPESHGQYLEDCGIAELSSVFISDKGLQDRVWRDLRDELEKISPGVTRNF</sequence>
<reference evidence="2" key="1">
    <citation type="journal article" date="2021" name="Nat. Commun.">
        <title>Genetic determinants of endophytism in the Arabidopsis root mycobiome.</title>
        <authorList>
            <person name="Mesny F."/>
            <person name="Miyauchi S."/>
            <person name="Thiergart T."/>
            <person name="Pickel B."/>
            <person name="Atanasova L."/>
            <person name="Karlsson M."/>
            <person name="Huettel B."/>
            <person name="Barry K.W."/>
            <person name="Haridas S."/>
            <person name="Chen C."/>
            <person name="Bauer D."/>
            <person name="Andreopoulos W."/>
            <person name="Pangilinan J."/>
            <person name="LaButti K."/>
            <person name="Riley R."/>
            <person name="Lipzen A."/>
            <person name="Clum A."/>
            <person name="Drula E."/>
            <person name="Henrissat B."/>
            <person name="Kohler A."/>
            <person name="Grigoriev I.V."/>
            <person name="Martin F.M."/>
            <person name="Hacquard S."/>
        </authorList>
    </citation>
    <scope>NUCLEOTIDE SEQUENCE</scope>
    <source>
        <strain evidence="2">MPI-SDFR-AT-0073</strain>
    </source>
</reference>
<evidence type="ECO:0000313" key="2">
    <source>
        <dbReference type="EMBL" id="KAH6649086.1"/>
    </source>
</evidence>
<evidence type="ECO:0008006" key="4">
    <source>
        <dbReference type="Google" id="ProtNLM"/>
    </source>
</evidence>
<name>A0A9P8ZUF9_9PEZI</name>
<dbReference type="Pfam" id="PF00106">
    <property type="entry name" value="adh_short"/>
    <property type="match status" value="1"/>
</dbReference>
<dbReference type="GeneID" id="70132481"/>
<dbReference type="PANTHER" id="PTHR43157">
    <property type="entry name" value="PHOSPHATIDYLINOSITOL-GLYCAN BIOSYNTHESIS CLASS F PROTEIN-RELATED"/>
    <property type="match status" value="1"/>
</dbReference>
<proteinExistence type="predicted"/>
<dbReference type="InterPro" id="IPR036291">
    <property type="entry name" value="NAD(P)-bd_dom_sf"/>
</dbReference>
<dbReference type="OrthoDB" id="542013at2759"/>
<dbReference type="RefSeq" id="XP_045955593.1">
    <property type="nucleotide sequence ID" value="XM_046103589.1"/>
</dbReference>
<dbReference type="Proteomes" id="UP000758603">
    <property type="component" value="Unassembled WGS sequence"/>
</dbReference>
<dbReference type="PANTHER" id="PTHR43157:SF31">
    <property type="entry name" value="PHOSPHATIDYLINOSITOL-GLYCAN BIOSYNTHESIS CLASS F PROTEIN"/>
    <property type="match status" value="1"/>
</dbReference>
<dbReference type="Gene3D" id="3.40.50.720">
    <property type="entry name" value="NAD(P)-binding Rossmann-like Domain"/>
    <property type="match status" value="1"/>
</dbReference>
<dbReference type="GO" id="GO:0016491">
    <property type="term" value="F:oxidoreductase activity"/>
    <property type="evidence" value="ECO:0007669"/>
    <property type="project" value="UniProtKB-KW"/>
</dbReference>
<evidence type="ECO:0000256" key="1">
    <source>
        <dbReference type="ARBA" id="ARBA00023002"/>
    </source>
</evidence>
<organism evidence="2 3">
    <name type="scientific">Truncatella angustata</name>
    <dbReference type="NCBI Taxonomy" id="152316"/>
    <lineage>
        <taxon>Eukaryota</taxon>
        <taxon>Fungi</taxon>
        <taxon>Dikarya</taxon>
        <taxon>Ascomycota</taxon>
        <taxon>Pezizomycotina</taxon>
        <taxon>Sordariomycetes</taxon>
        <taxon>Xylariomycetidae</taxon>
        <taxon>Amphisphaeriales</taxon>
        <taxon>Sporocadaceae</taxon>
        <taxon>Truncatella</taxon>
    </lineage>
</organism>
<protein>
    <recommendedName>
        <fullName evidence="4">Short-chain dehydrogenase/reductase</fullName>
    </recommendedName>
</protein>
<evidence type="ECO:0000313" key="3">
    <source>
        <dbReference type="Proteomes" id="UP000758603"/>
    </source>
</evidence>
<dbReference type="SUPFAM" id="SSF51735">
    <property type="entry name" value="NAD(P)-binding Rossmann-fold domains"/>
    <property type="match status" value="1"/>
</dbReference>
<dbReference type="PRINTS" id="PR00081">
    <property type="entry name" value="GDHRDH"/>
</dbReference>
<dbReference type="EMBL" id="JAGPXC010000007">
    <property type="protein sequence ID" value="KAH6649086.1"/>
    <property type="molecule type" value="Genomic_DNA"/>
</dbReference>
<gene>
    <name evidence="2" type="ORF">BKA67DRAFT_576718</name>
</gene>
<keyword evidence="1" id="KW-0560">Oxidoreductase</keyword>
<dbReference type="AlphaFoldDB" id="A0A9P8ZUF9"/>